<reference evidence="2 3" key="1">
    <citation type="submission" date="2015-08" db="EMBL/GenBank/DDBJ databases">
        <title>The genome of the Asian arowana (Scleropages formosus).</title>
        <authorList>
            <person name="Tan M.H."/>
            <person name="Gan H.M."/>
            <person name="Croft L.J."/>
            <person name="Austin C.M."/>
        </authorList>
    </citation>
    <scope>NUCLEOTIDE SEQUENCE [LARGE SCALE GENOMIC DNA]</scope>
    <source>
        <strain evidence="2">Aro1</strain>
    </source>
</reference>
<feature type="compositionally biased region" description="Polar residues" evidence="1">
    <location>
        <begin position="70"/>
        <end position="89"/>
    </location>
</feature>
<evidence type="ECO:0000256" key="1">
    <source>
        <dbReference type="SAM" id="MobiDB-lite"/>
    </source>
</evidence>
<gene>
    <name evidence="2" type="ORF">Z043_119640</name>
</gene>
<feature type="region of interest" description="Disordered" evidence="1">
    <location>
        <begin position="1"/>
        <end position="20"/>
    </location>
</feature>
<accession>A0A0P7UKN0</accession>
<protein>
    <submittedName>
        <fullName evidence="2">Uncharacterized protein</fullName>
    </submittedName>
</protein>
<proteinExistence type="predicted"/>
<feature type="region of interest" description="Disordered" evidence="1">
    <location>
        <begin position="40"/>
        <end position="109"/>
    </location>
</feature>
<feature type="compositionally biased region" description="Basic and acidic residues" evidence="1">
    <location>
        <begin position="45"/>
        <end position="63"/>
    </location>
</feature>
<feature type="compositionally biased region" description="Acidic residues" evidence="1">
    <location>
        <begin position="100"/>
        <end position="109"/>
    </location>
</feature>
<dbReference type="EMBL" id="JARO02008903">
    <property type="protein sequence ID" value="KPP62186.1"/>
    <property type="molecule type" value="Genomic_DNA"/>
</dbReference>
<name>A0A0P7UKN0_SCLFO</name>
<dbReference type="Proteomes" id="UP000034805">
    <property type="component" value="Unassembled WGS sequence"/>
</dbReference>
<evidence type="ECO:0000313" key="2">
    <source>
        <dbReference type="EMBL" id="KPP62186.1"/>
    </source>
</evidence>
<sequence>MLSLSLEFDPCPAGVGPPQPLVDCGPLLFLSLQRENRLSISSAGGERDSSSGKSTPDDHRSWDGFRTMTLDPSPSPVKQENSLELQNQHCDTHTAHTPDTSEEDYQTEV</sequence>
<organism evidence="2 3">
    <name type="scientific">Scleropages formosus</name>
    <name type="common">Asian bonytongue</name>
    <name type="synonym">Osteoglossum formosum</name>
    <dbReference type="NCBI Taxonomy" id="113540"/>
    <lineage>
        <taxon>Eukaryota</taxon>
        <taxon>Metazoa</taxon>
        <taxon>Chordata</taxon>
        <taxon>Craniata</taxon>
        <taxon>Vertebrata</taxon>
        <taxon>Euteleostomi</taxon>
        <taxon>Actinopterygii</taxon>
        <taxon>Neopterygii</taxon>
        <taxon>Teleostei</taxon>
        <taxon>Osteoglossocephala</taxon>
        <taxon>Osteoglossomorpha</taxon>
        <taxon>Osteoglossiformes</taxon>
        <taxon>Osteoglossidae</taxon>
        <taxon>Scleropages</taxon>
    </lineage>
</organism>
<evidence type="ECO:0000313" key="3">
    <source>
        <dbReference type="Proteomes" id="UP000034805"/>
    </source>
</evidence>
<dbReference type="AlphaFoldDB" id="A0A0P7UKN0"/>
<comment type="caution">
    <text evidence="2">The sequence shown here is derived from an EMBL/GenBank/DDBJ whole genome shotgun (WGS) entry which is preliminary data.</text>
</comment>